<gene>
    <name evidence="1" type="ORF">QO016_002512</name>
</gene>
<protein>
    <submittedName>
        <fullName evidence="1">Uncharacterized protein</fullName>
    </submittedName>
</protein>
<organism evidence="1 2">
    <name type="scientific">Methylobacterium persicinum</name>
    <dbReference type="NCBI Taxonomy" id="374426"/>
    <lineage>
        <taxon>Bacteria</taxon>
        <taxon>Pseudomonadati</taxon>
        <taxon>Pseudomonadota</taxon>
        <taxon>Alphaproteobacteria</taxon>
        <taxon>Hyphomicrobiales</taxon>
        <taxon>Methylobacteriaceae</taxon>
        <taxon>Methylobacterium</taxon>
    </lineage>
</organism>
<dbReference type="RefSeq" id="WP_238252553.1">
    <property type="nucleotide sequence ID" value="NZ_BPQX01000056.1"/>
</dbReference>
<dbReference type="Proteomes" id="UP001236369">
    <property type="component" value="Unassembled WGS sequence"/>
</dbReference>
<comment type="caution">
    <text evidence="1">The sequence shown here is derived from an EMBL/GenBank/DDBJ whole genome shotgun (WGS) entry which is preliminary data.</text>
</comment>
<accession>A0ABU0HL14</accession>
<sequence>MKAIIETAGSGVTLNLNGEAKGSMSLEDALAAIRAANQSARDEFDGAIQDAGLDDGIGVGLRERL</sequence>
<proteinExistence type="predicted"/>
<name>A0ABU0HL14_9HYPH</name>
<evidence type="ECO:0000313" key="1">
    <source>
        <dbReference type="EMBL" id="MDQ0443015.1"/>
    </source>
</evidence>
<reference evidence="1 2" key="1">
    <citation type="submission" date="2023-07" db="EMBL/GenBank/DDBJ databases">
        <title>Genomic Encyclopedia of Type Strains, Phase IV (KMG-IV): sequencing the most valuable type-strain genomes for metagenomic binning, comparative biology and taxonomic classification.</title>
        <authorList>
            <person name="Goeker M."/>
        </authorList>
    </citation>
    <scope>NUCLEOTIDE SEQUENCE [LARGE SCALE GENOMIC DNA]</scope>
    <source>
        <strain evidence="1 2">DSM 19562</strain>
    </source>
</reference>
<dbReference type="EMBL" id="JAUSVV010000004">
    <property type="protein sequence ID" value="MDQ0443015.1"/>
    <property type="molecule type" value="Genomic_DNA"/>
</dbReference>
<keyword evidence="2" id="KW-1185">Reference proteome</keyword>
<evidence type="ECO:0000313" key="2">
    <source>
        <dbReference type="Proteomes" id="UP001236369"/>
    </source>
</evidence>